<accession>A0A922AJJ9</accession>
<evidence type="ECO:0000256" key="5">
    <source>
        <dbReference type="SAM" id="Phobius"/>
    </source>
</evidence>
<keyword evidence="5" id="KW-0812">Transmembrane</keyword>
<evidence type="ECO:0000313" key="7">
    <source>
        <dbReference type="EMBL" id="KAG6682399.1"/>
    </source>
</evidence>
<reference evidence="7" key="1">
    <citation type="submission" date="2021-01" db="EMBL/GenBank/DDBJ databases">
        <authorList>
            <person name="Lovell J.T."/>
            <person name="Bentley N."/>
            <person name="Bhattarai G."/>
            <person name="Jenkins J.W."/>
            <person name="Sreedasyam A."/>
            <person name="Alarcon Y."/>
            <person name="Bock C."/>
            <person name="Boston L."/>
            <person name="Carlson J."/>
            <person name="Cervantes K."/>
            <person name="Clermont K."/>
            <person name="Krom N."/>
            <person name="Kubenka K."/>
            <person name="Mamidi S."/>
            <person name="Mattison C."/>
            <person name="Monteros M."/>
            <person name="Pisani C."/>
            <person name="Plott C."/>
            <person name="Rajasekar S."/>
            <person name="Rhein H.S."/>
            <person name="Rohla C."/>
            <person name="Song M."/>
            <person name="Hilaire R.S."/>
            <person name="Shu S."/>
            <person name="Wells L."/>
            <person name="Wang X."/>
            <person name="Webber J."/>
            <person name="Heerema R.J."/>
            <person name="Klein P."/>
            <person name="Conner P."/>
            <person name="Grauke L."/>
            <person name="Grimwood J."/>
            <person name="Schmutz J."/>
            <person name="Randall J.J."/>
        </authorList>
    </citation>
    <scope>NUCLEOTIDE SEQUENCE</scope>
    <source>
        <tissue evidence="7">Leaf</tissue>
    </source>
</reference>
<keyword evidence="5" id="KW-0472">Membrane</keyword>
<evidence type="ECO:0000313" key="8">
    <source>
        <dbReference type="Proteomes" id="UP000811246"/>
    </source>
</evidence>
<comment type="caution">
    <text evidence="7">The sequence shown here is derived from an EMBL/GenBank/DDBJ whole genome shotgun (WGS) entry which is preliminary data.</text>
</comment>
<evidence type="ECO:0000259" key="6">
    <source>
        <dbReference type="PROSITE" id="PS51999"/>
    </source>
</evidence>
<keyword evidence="2 4" id="KW-0863">Zinc-finger</keyword>
<evidence type="ECO:0000256" key="2">
    <source>
        <dbReference type="ARBA" id="ARBA00022771"/>
    </source>
</evidence>
<keyword evidence="5" id="KW-1133">Transmembrane helix</keyword>
<evidence type="ECO:0000256" key="4">
    <source>
        <dbReference type="PROSITE-ProRule" id="PRU01343"/>
    </source>
</evidence>
<feature type="domain" description="GRF-type" evidence="6">
    <location>
        <begin position="16"/>
        <end position="58"/>
    </location>
</feature>
<sequence>MQFDDDSGVSLERPFCHCGIPAKLKISAKDTSFGRRFFNCPNYKFNKQCGFFQWVDFEMEQNYCCKITLELAQRRNNRINQERVTAEVAKFRAMEKKCNGTFKVLFLSWFCIVVLCAVIVFYVNDNHVSHG</sequence>
<name>A0A922AJJ9_CARIL</name>
<dbReference type="Pfam" id="PF06839">
    <property type="entry name" value="Zn_ribbon_GRF"/>
    <property type="match status" value="1"/>
</dbReference>
<dbReference type="PROSITE" id="PS51999">
    <property type="entry name" value="ZF_GRF"/>
    <property type="match status" value="1"/>
</dbReference>
<evidence type="ECO:0000256" key="1">
    <source>
        <dbReference type="ARBA" id="ARBA00022723"/>
    </source>
</evidence>
<dbReference type="PANTHER" id="PTHR33248">
    <property type="entry name" value="ZINC ION-BINDING PROTEIN"/>
    <property type="match status" value="1"/>
</dbReference>
<dbReference type="InterPro" id="IPR010666">
    <property type="entry name" value="Znf_GRF"/>
</dbReference>
<evidence type="ECO:0000256" key="3">
    <source>
        <dbReference type="ARBA" id="ARBA00022833"/>
    </source>
</evidence>
<keyword evidence="1" id="KW-0479">Metal-binding</keyword>
<proteinExistence type="predicted"/>
<gene>
    <name evidence="7" type="ORF">I3842_13G139400</name>
</gene>
<protein>
    <recommendedName>
        <fullName evidence="6">GRF-type domain-containing protein</fullName>
    </recommendedName>
</protein>
<keyword evidence="3" id="KW-0862">Zinc</keyword>
<organism evidence="7 8">
    <name type="scientific">Carya illinoinensis</name>
    <name type="common">Pecan</name>
    <dbReference type="NCBI Taxonomy" id="32201"/>
    <lineage>
        <taxon>Eukaryota</taxon>
        <taxon>Viridiplantae</taxon>
        <taxon>Streptophyta</taxon>
        <taxon>Embryophyta</taxon>
        <taxon>Tracheophyta</taxon>
        <taxon>Spermatophyta</taxon>
        <taxon>Magnoliopsida</taxon>
        <taxon>eudicotyledons</taxon>
        <taxon>Gunneridae</taxon>
        <taxon>Pentapetalae</taxon>
        <taxon>rosids</taxon>
        <taxon>fabids</taxon>
        <taxon>Fagales</taxon>
        <taxon>Juglandaceae</taxon>
        <taxon>Carya</taxon>
    </lineage>
</organism>
<dbReference type="AlphaFoldDB" id="A0A922AJJ9"/>
<dbReference type="GO" id="GO:0008270">
    <property type="term" value="F:zinc ion binding"/>
    <property type="evidence" value="ECO:0007669"/>
    <property type="project" value="UniProtKB-KW"/>
</dbReference>
<dbReference type="Proteomes" id="UP000811246">
    <property type="component" value="Chromosome 13"/>
</dbReference>
<feature type="transmembrane region" description="Helical" evidence="5">
    <location>
        <begin position="104"/>
        <end position="123"/>
    </location>
</feature>
<dbReference type="EMBL" id="CM031837">
    <property type="protein sequence ID" value="KAG6682399.1"/>
    <property type="molecule type" value="Genomic_DNA"/>
</dbReference>